<protein>
    <submittedName>
        <fullName evidence="3">YceH family protein</fullName>
    </submittedName>
</protein>
<accession>A0ABS7E2H1</accession>
<proteinExistence type="inferred from homology"/>
<dbReference type="HAMAP" id="MF_01584">
    <property type="entry name" value="UPF0502"/>
    <property type="match status" value="1"/>
</dbReference>
<comment type="similarity">
    <text evidence="1">Belongs to the UPF0502 family.</text>
</comment>
<reference evidence="3 4" key="1">
    <citation type="submission" date="2021-07" db="EMBL/GenBank/DDBJ databases">
        <title>Shewanella sp. nov, isolated from SCS.</title>
        <authorList>
            <person name="Cao W.R."/>
        </authorList>
    </citation>
    <scope>NUCLEOTIDE SEQUENCE [LARGE SCALE GENOMIC DNA]</scope>
    <source>
        <strain evidence="3 4">NR704-98</strain>
    </source>
</reference>
<dbReference type="RefSeq" id="WP_220109458.1">
    <property type="nucleotide sequence ID" value="NZ_JAHZST010000005.1"/>
</dbReference>
<dbReference type="EMBL" id="JAHZST010000005">
    <property type="protein sequence ID" value="MBW8183894.1"/>
    <property type="molecule type" value="Genomic_DNA"/>
</dbReference>
<evidence type="ECO:0000313" key="3">
    <source>
        <dbReference type="EMBL" id="MBW8183894.1"/>
    </source>
</evidence>
<sequence length="219" mass="24834">MNLSLHEARIIGCLLEKEITTPDQYPLSLNSLTLACNQKSSREPVMSMTESETQSAIDSLMKKRLVTDQTGFGSRVTKYKHRFCNTEFSDLQFSPAQFALICLLLLRGPQTPGELKSRSGRLHQFADLNEVDNALLALAQKEPVLVHQLPKEPGRRDSRFEELISDQVKGESVPITEHSRSQRETPSKRQDEMDELTLRVSQLELEVKTLKEALQDLLD</sequence>
<dbReference type="PANTHER" id="PTHR38768">
    <property type="entry name" value="UPF0502 PROTEIN YCEH"/>
    <property type="match status" value="1"/>
</dbReference>
<dbReference type="Proteomes" id="UP001195963">
    <property type="component" value="Unassembled WGS sequence"/>
</dbReference>
<dbReference type="PANTHER" id="PTHR38768:SF1">
    <property type="entry name" value="UPF0502 PROTEIN YCEH"/>
    <property type="match status" value="1"/>
</dbReference>
<evidence type="ECO:0000313" key="4">
    <source>
        <dbReference type="Proteomes" id="UP001195963"/>
    </source>
</evidence>
<evidence type="ECO:0000256" key="1">
    <source>
        <dbReference type="HAMAP-Rule" id="MF_01584"/>
    </source>
</evidence>
<dbReference type="InterPro" id="IPR036390">
    <property type="entry name" value="WH_DNA-bd_sf"/>
</dbReference>
<dbReference type="Gene3D" id="1.10.10.10">
    <property type="entry name" value="Winged helix-like DNA-binding domain superfamily/Winged helix DNA-binding domain"/>
    <property type="match status" value="2"/>
</dbReference>
<evidence type="ECO:0000256" key="2">
    <source>
        <dbReference type="SAM" id="MobiDB-lite"/>
    </source>
</evidence>
<feature type="compositionally biased region" description="Basic and acidic residues" evidence="2">
    <location>
        <begin position="177"/>
        <end position="191"/>
    </location>
</feature>
<dbReference type="InterPro" id="IPR007432">
    <property type="entry name" value="DUF480"/>
</dbReference>
<name>A0ABS7E2H1_9GAMM</name>
<dbReference type="SUPFAM" id="SSF46785">
    <property type="entry name" value="Winged helix' DNA-binding domain"/>
    <property type="match status" value="2"/>
</dbReference>
<keyword evidence="4" id="KW-1185">Reference proteome</keyword>
<gene>
    <name evidence="3" type="ORF">K0625_09440</name>
</gene>
<feature type="region of interest" description="Disordered" evidence="2">
    <location>
        <begin position="171"/>
        <end position="193"/>
    </location>
</feature>
<organism evidence="3 4">
    <name type="scientific">Shewanella nanhaiensis</name>
    <dbReference type="NCBI Taxonomy" id="2864872"/>
    <lineage>
        <taxon>Bacteria</taxon>
        <taxon>Pseudomonadati</taxon>
        <taxon>Pseudomonadota</taxon>
        <taxon>Gammaproteobacteria</taxon>
        <taxon>Alteromonadales</taxon>
        <taxon>Shewanellaceae</taxon>
        <taxon>Shewanella</taxon>
    </lineage>
</organism>
<dbReference type="Pfam" id="PF04337">
    <property type="entry name" value="DUF480"/>
    <property type="match status" value="1"/>
</dbReference>
<comment type="caution">
    <text evidence="3">The sequence shown here is derived from an EMBL/GenBank/DDBJ whole genome shotgun (WGS) entry which is preliminary data.</text>
</comment>
<dbReference type="InterPro" id="IPR036388">
    <property type="entry name" value="WH-like_DNA-bd_sf"/>
</dbReference>